<dbReference type="Proteomes" id="UP000887159">
    <property type="component" value="Unassembled WGS sequence"/>
</dbReference>
<organism evidence="1 2">
    <name type="scientific">Trichonephila clavipes</name>
    <name type="common">Golden silk orbweaver</name>
    <name type="synonym">Nephila clavipes</name>
    <dbReference type="NCBI Taxonomy" id="2585209"/>
    <lineage>
        <taxon>Eukaryota</taxon>
        <taxon>Metazoa</taxon>
        <taxon>Ecdysozoa</taxon>
        <taxon>Arthropoda</taxon>
        <taxon>Chelicerata</taxon>
        <taxon>Arachnida</taxon>
        <taxon>Araneae</taxon>
        <taxon>Araneomorphae</taxon>
        <taxon>Entelegynae</taxon>
        <taxon>Araneoidea</taxon>
        <taxon>Nephilidae</taxon>
        <taxon>Trichonephila</taxon>
    </lineage>
</organism>
<name>A0A8X6WHD4_TRICX</name>
<dbReference type="AlphaFoldDB" id="A0A8X6WHD4"/>
<gene>
    <name evidence="1" type="primary">AVEN_181610_1</name>
    <name evidence="1" type="ORF">TNCV_155511</name>
</gene>
<dbReference type="EMBL" id="BMAU01021429">
    <property type="protein sequence ID" value="GFY34974.1"/>
    <property type="molecule type" value="Genomic_DNA"/>
</dbReference>
<proteinExistence type="predicted"/>
<evidence type="ECO:0000313" key="2">
    <source>
        <dbReference type="Proteomes" id="UP000887159"/>
    </source>
</evidence>
<accession>A0A8X6WHD4</accession>
<protein>
    <submittedName>
        <fullName evidence="1">Uncharacterized protein</fullName>
    </submittedName>
</protein>
<sequence length="80" mass="9357">MEYGIPAYCSASDTNLQKLEKVQLSAARIITGLRSTCHKDIVLFETDLRPFRRRACLIKYYNKFRSLESRNRTSAYFKDS</sequence>
<evidence type="ECO:0000313" key="1">
    <source>
        <dbReference type="EMBL" id="GFY34974.1"/>
    </source>
</evidence>
<reference evidence="1" key="1">
    <citation type="submission" date="2020-08" db="EMBL/GenBank/DDBJ databases">
        <title>Multicomponent nature underlies the extraordinary mechanical properties of spider dragline silk.</title>
        <authorList>
            <person name="Kono N."/>
            <person name="Nakamura H."/>
            <person name="Mori M."/>
            <person name="Yoshida Y."/>
            <person name="Ohtoshi R."/>
            <person name="Malay A.D."/>
            <person name="Moran D.A.P."/>
            <person name="Tomita M."/>
            <person name="Numata K."/>
            <person name="Arakawa K."/>
        </authorList>
    </citation>
    <scope>NUCLEOTIDE SEQUENCE</scope>
</reference>
<comment type="caution">
    <text evidence="1">The sequence shown here is derived from an EMBL/GenBank/DDBJ whole genome shotgun (WGS) entry which is preliminary data.</text>
</comment>
<keyword evidence="2" id="KW-1185">Reference proteome</keyword>